<protein>
    <recommendedName>
        <fullName evidence="7">Bifunctional uridylyltransferase/uridylyl-removing enzyme</fullName>
        <shortName evidence="7">UTase/UR</shortName>
    </recommendedName>
    <alternativeName>
        <fullName evidence="7">Bifunctional [protein-PII] modification enzyme</fullName>
    </alternativeName>
    <alternativeName>
        <fullName evidence="7">Bifunctional nitrogen sensor protein</fullName>
    </alternativeName>
    <domain>
        <recommendedName>
            <fullName evidence="7">[Protein-PII] uridylyltransferase</fullName>
            <shortName evidence="7">PII uridylyltransferase</shortName>
            <shortName evidence="7">UTase</shortName>
            <ecNumber evidence="7">2.7.7.59</ecNumber>
        </recommendedName>
    </domain>
    <domain>
        <recommendedName>
            <fullName evidence="7">[Protein-PII]-UMP uridylyl-removing enzyme</fullName>
            <shortName evidence="7">UR</shortName>
            <ecNumber evidence="7">3.1.4.-</ecNumber>
        </recommendedName>
    </domain>
</protein>
<comment type="domain">
    <text evidence="7">Has four distinct domains: an N-terminal nucleotidyltransferase (NT) domain responsible for UTase activity, a central HD domain that encodes UR activity, and two C-terminal ACT domains that seem to have a role in glutamine sensing.</text>
</comment>
<comment type="caution">
    <text evidence="7">Lacks conserved residue(s) required for the propagation of feature annotation.</text>
</comment>
<dbReference type="PANTHER" id="PTHR47320:SF1">
    <property type="entry name" value="BIFUNCTIONAL URIDYLYLTRANSFERASE_URIDYLYL-REMOVING ENZYME"/>
    <property type="match status" value="1"/>
</dbReference>
<dbReference type="Pfam" id="PF08335">
    <property type="entry name" value="GlnD_UR_UTase"/>
    <property type="match status" value="1"/>
</dbReference>
<feature type="domain" description="ACT" evidence="8">
    <location>
        <begin position="709"/>
        <end position="794"/>
    </location>
</feature>
<comment type="catalytic activity">
    <reaction evidence="7">
        <text>[protein-PII]-uridylyl-L-tyrosine + H2O = [protein-PII]-L-tyrosine + UMP + H(+)</text>
        <dbReference type="Rhea" id="RHEA:48600"/>
        <dbReference type="Rhea" id="RHEA-COMP:12147"/>
        <dbReference type="Rhea" id="RHEA-COMP:12148"/>
        <dbReference type="ChEBI" id="CHEBI:15377"/>
        <dbReference type="ChEBI" id="CHEBI:15378"/>
        <dbReference type="ChEBI" id="CHEBI:46858"/>
        <dbReference type="ChEBI" id="CHEBI:57865"/>
        <dbReference type="ChEBI" id="CHEBI:90602"/>
    </reaction>
</comment>
<keyword evidence="5 7" id="KW-0460">Magnesium</keyword>
<evidence type="ECO:0000256" key="2">
    <source>
        <dbReference type="ARBA" id="ARBA00022695"/>
    </source>
</evidence>
<dbReference type="EC" id="3.1.4.-" evidence="7"/>
<feature type="domain" description="HD" evidence="9">
    <location>
        <begin position="469"/>
        <end position="585"/>
    </location>
</feature>
<evidence type="ECO:0000256" key="6">
    <source>
        <dbReference type="ARBA" id="ARBA00023268"/>
    </source>
</evidence>
<keyword evidence="1 7" id="KW-0808">Transferase</keyword>
<accession>A0A2K2HD34</accession>
<evidence type="ECO:0000259" key="8">
    <source>
        <dbReference type="PROSITE" id="PS51671"/>
    </source>
</evidence>
<comment type="catalytic activity">
    <reaction evidence="7">
        <text>[protein-PII]-L-tyrosine + UTP = [protein-PII]-uridylyl-L-tyrosine + diphosphate</text>
        <dbReference type="Rhea" id="RHEA:13673"/>
        <dbReference type="Rhea" id="RHEA-COMP:12147"/>
        <dbReference type="Rhea" id="RHEA-COMP:12148"/>
        <dbReference type="ChEBI" id="CHEBI:33019"/>
        <dbReference type="ChEBI" id="CHEBI:46398"/>
        <dbReference type="ChEBI" id="CHEBI:46858"/>
        <dbReference type="ChEBI" id="CHEBI:90602"/>
        <dbReference type="EC" id="2.7.7.59"/>
    </reaction>
</comment>
<comment type="function">
    <text evidence="7">Modifies, by uridylylation and deuridylylation, the PII regulatory proteins (GlnB and homologs), in response to the nitrogen status of the cell that GlnD senses through the glutamine level. Under low glutamine levels, catalyzes the conversion of the PII proteins and UTP to PII-UMP and PPi, while under higher glutamine levels, GlnD hydrolyzes PII-UMP to PII and UMP (deuridylylation). Thus, controls uridylylation state and activity of the PII proteins, and plays an important role in the regulation of nitrogen metabolism.</text>
</comment>
<dbReference type="InterPro" id="IPR005105">
    <property type="entry name" value="GlnD_Uridyltrans_N"/>
</dbReference>
<dbReference type="Gene3D" id="3.30.460.10">
    <property type="entry name" value="Beta Polymerase, domain 2"/>
    <property type="match status" value="1"/>
</dbReference>
<dbReference type="GO" id="GO:0008081">
    <property type="term" value="F:phosphoric diester hydrolase activity"/>
    <property type="evidence" value="ECO:0007669"/>
    <property type="project" value="UniProtKB-UniRule"/>
</dbReference>
<dbReference type="EC" id="2.7.7.59" evidence="7"/>
<dbReference type="InterPro" id="IPR010043">
    <property type="entry name" value="UTase/UR"/>
</dbReference>
<dbReference type="SUPFAM" id="SSF55021">
    <property type="entry name" value="ACT-like"/>
    <property type="match status" value="2"/>
</dbReference>
<reference evidence="10 11" key="1">
    <citation type="journal article" date="2018" name="Genome Announc.">
        <title>Genome Sequence of Geothermobacter sp. HR-1 Iron Reducer from the Loihi Seamount.</title>
        <authorList>
            <person name="Smith H."/>
            <person name="Abuyen K."/>
            <person name="Tremblay J."/>
            <person name="Savalia P."/>
            <person name="Perez-Rodriguez I."/>
            <person name="Emerson D."/>
            <person name="Tully B."/>
            <person name="Amend J."/>
        </authorList>
    </citation>
    <scope>NUCLEOTIDE SEQUENCE [LARGE SCALE GENOMIC DNA]</scope>
    <source>
        <strain evidence="10 11">HR-1</strain>
    </source>
</reference>
<dbReference type="InterPro" id="IPR002912">
    <property type="entry name" value="ACT_dom"/>
</dbReference>
<dbReference type="Proteomes" id="UP000236340">
    <property type="component" value="Unassembled WGS sequence"/>
</dbReference>
<dbReference type="OrthoDB" id="9758038at2"/>
<keyword evidence="6 7" id="KW-0511">Multifunctional enzyme</keyword>
<dbReference type="PANTHER" id="PTHR47320">
    <property type="entry name" value="BIFUNCTIONAL URIDYLYLTRANSFERASE/URIDYLYL-REMOVING ENZYME"/>
    <property type="match status" value="1"/>
</dbReference>
<dbReference type="PIRSF" id="PIRSF006288">
    <property type="entry name" value="PII_uridyltransf"/>
    <property type="match status" value="1"/>
</dbReference>
<dbReference type="InterPro" id="IPR003607">
    <property type="entry name" value="HD/PDEase_dom"/>
</dbReference>
<dbReference type="CDD" id="cd05401">
    <property type="entry name" value="NT_GlnE_GlnD_like"/>
    <property type="match status" value="1"/>
</dbReference>
<comment type="caution">
    <text evidence="10">The sequence shown here is derived from an EMBL/GenBank/DDBJ whole genome shotgun (WGS) entry which is preliminary data.</text>
</comment>
<dbReference type="SUPFAM" id="SSF81301">
    <property type="entry name" value="Nucleotidyltransferase"/>
    <property type="match status" value="1"/>
</dbReference>
<dbReference type="RefSeq" id="WP_103114494.1">
    <property type="nucleotide sequence ID" value="NZ_PPFX01000005.1"/>
</dbReference>
<dbReference type="AlphaFoldDB" id="A0A2K2HD34"/>
<dbReference type="GO" id="GO:0008773">
    <property type="term" value="F:[protein-PII] uridylyltransferase activity"/>
    <property type="evidence" value="ECO:0007669"/>
    <property type="project" value="UniProtKB-UniRule"/>
</dbReference>
<evidence type="ECO:0000259" key="9">
    <source>
        <dbReference type="PROSITE" id="PS51831"/>
    </source>
</evidence>
<feature type="domain" description="ACT" evidence="8">
    <location>
        <begin position="822"/>
        <end position="901"/>
    </location>
</feature>
<dbReference type="InterPro" id="IPR013546">
    <property type="entry name" value="PII_UdlTrfase/GS_AdlTrfase"/>
</dbReference>
<comment type="similarity">
    <text evidence="7">Belongs to the GlnD family.</text>
</comment>
<comment type="cofactor">
    <cofactor evidence="7">
        <name>Mg(2+)</name>
        <dbReference type="ChEBI" id="CHEBI:18420"/>
    </cofactor>
</comment>
<dbReference type="InterPro" id="IPR006674">
    <property type="entry name" value="HD_domain"/>
</dbReference>
<proteinExistence type="inferred from homology"/>
<evidence type="ECO:0000313" key="10">
    <source>
        <dbReference type="EMBL" id="PNU21202.1"/>
    </source>
</evidence>
<keyword evidence="3" id="KW-0677">Repeat</keyword>
<dbReference type="GO" id="GO:0006808">
    <property type="term" value="P:regulation of nitrogen utilization"/>
    <property type="evidence" value="ECO:0007669"/>
    <property type="project" value="UniProtKB-UniRule"/>
</dbReference>
<evidence type="ECO:0000256" key="1">
    <source>
        <dbReference type="ARBA" id="ARBA00022679"/>
    </source>
</evidence>
<dbReference type="SMART" id="SM00471">
    <property type="entry name" value="HDc"/>
    <property type="match status" value="1"/>
</dbReference>
<dbReference type="NCBIfam" id="TIGR01693">
    <property type="entry name" value="UTase_glnD"/>
    <property type="match status" value="1"/>
</dbReference>
<dbReference type="HAMAP" id="MF_00277">
    <property type="entry name" value="PII_uridylyl_transf"/>
    <property type="match status" value="1"/>
</dbReference>
<evidence type="ECO:0000256" key="4">
    <source>
        <dbReference type="ARBA" id="ARBA00022801"/>
    </source>
</evidence>
<comment type="activity regulation">
    <text evidence="7">Uridylyltransferase (UTase) activity is inhibited by glutamine, while glutamine activates uridylyl-removing (UR) activity.</text>
</comment>
<sequence length="903" mass="103815">MPSSIDSCFASPRLTDTALPYEERRVLLLQASRDYLERERAAVRRQHEQGASGREVVRLLTVMTDELIRRLYHAVAVDLTGVEDVACALLAIGGYGRAELNPRSDIDLMFYYHGRDRSIAEQISERMLYLLWDLALDVGYSVRTASDCIEMADRDITARTALLDARYLAGSESLFEDFEKQVLSIVLGKNSNQFIRHKQEESRRRLTKYGSTVYLLEPNIKEGEGGLRDLQAAVWVLRVKFKASGLRELVIKGVMTEQEKEAVENACDYLWRIRNQLHYLSSRKNDQLHFDQQEQIARFLGYRDSKKAPAVEEFMQDYYSHATQVEHLASVLINRAANRDQNPSFFSSFSKRKLEDGFYLLRRELRAGKPELFEQNPVLLMRAFLLAQRHGVVLSLDLKTLIRDHLHLINDQFRRSREVNRDFFEILRGQSCGQILRDMHHLCFLNAYIPEFERIYCRVQHDAYHIYTVDIHTLFAVEEILKLWAGEYAEERPLLTAVANDIEKRELLLLAVLFHDIGKGEGKNHSEKGAKLVRTIARRMGLNKEDSKRLEFLVLHHLEMAHISQRRDLHDDKLIDQVARSMGMTENLKMLFLLTFADLRAVGPDVWSEWKGFLLQELYEKTFDALERGNFRADARSERVRNRKRKVYDNLAEDFGRSKVKAVLRSLGSRYLLSHRSPEITEHLRVYFGRGKKPLAMRVEHQPGSQFSQLMLSTLDSPGLFSLVAGVLAANGVSILGAQIYTHKNGEAFDLLQVVGSNGEIIDNPRRWQKVEQELTAVIEGRLQVDALVEKSRPPSFLSGKALPKYPSRVEFDTEVSDDYTVVDIYTHDRVGLLYEITRSFADLGLYIGVSKISTKVDQVADTFYLQDIFGQKITADDKLDELRRVLLDVLEEKTTEGSDAVD</sequence>
<dbReference type="CDD" id="cd04899">
    <property type="entry name" value="ACT_ACR-UUR-like_2"/>
    <property type="match status" value="1"/>
</dbReference>
<keyword evidence="4 7" id="KW-0378">Hydrolase</keyword>
<dbReference type="Pfam" id="PF24931">
    <property type="entry name" value="ACT_ACR9_3rd"/>
    <property type="match status" value="1"/>
</dbReference>
<dbReference type="PROSITE" id="PS51831">
    <property type="entry name" value="HD"/>
    <property type="match status" value="1"/>
</dbReference>
<evidence type="ECO:0000256" key="3">
    <source>
        <dbReference type="ARBA" id="ARBA00022737"/>
    </source>
</evidence>
<gene>
    <name evidence="7 10" type="primary">glnD</name>
    <name evidence="10" type="ORF">C2E25_03975</name>
</gene>
<dbReference type="Gene3D" id="1.10.3090.10">
    <property type="entry name" value="cca-adding enzyme, domain 2"/>
    <property type="match status" value="1"/>
</dbReference>
<name>A0A2K2HD34_9BACT</name>
<dbReference type="InterPro" id="IPR045865">
    <property type="entry name" value="ACT-like_dom_sf"/>
</dbReference>
<dbReference type="SUPFAM" id="SSF81891">
    <property type="entry name" value="Poly A polymerase C-terminal region-like"/>
    <property type="match status" value="1"/>
</dbReference>
<dbReference type="CDD" id="cd00077">
    <property type="entry name" value="HDc"/>
    <property type="match status" value="1"/>
</dbReference>
<evidence type="ECO:0000313" key="11">
    <source>
        <dbReference type="Proteomes" id="UP000236340"/>
    </source>
</evidence>
<organism evidence="10 11">
    <name type="scientific">Geothermobacter hydrogeniphilus</name>
    <dbReference type="NCBI Taxonomy" id="1969733"/>
    <lineage>
        <taxon>Bacteria</taxon>
        <taxon>Pseudomonadati</taxon>
        <taxon>Thermodesulfobacteriota</taxon>
        <taxon>Desulfuromonadia</taxon>
        <taxon>Desulfuromonadales</taxon>
        <taxon>Geothermobacteraceae</taxon>
        <taxon>Geothermobacter</taxon>
    </lineage>
</organism>
<dbReference type="InterPro" id="IPR043519">
    <property type="entry name" value="NT_sf"/>
</dbReference>
<dbReference type="PROSITE" id="PS51671">
    <property type="entry name" value="ACT"/>
    <property type="match status" value="2"/>
</dbReference>
<evidence type="ECO:0000256" key="5">
    <source>
        <dbReference type="ARBA" id="ARBA00022842"/>
    </source>
</evidence>
<dbReference type="Pfam" id="PF01966">
    <property type="entry name" value="HD"/>
    <property type="match status" value="1"/>
</dbReference>
<dbReference type="EMBL" id="PPFX01000005">
    <property type="protein sequence ID" value="PNU21202.1"/>
    <property type="molecule type" value="Genomic_DNA"/>
</dbReference>
<dbReference type="CDD" id="cd04900">
    <property type="entry name" value="ACT_UUR-like_1"/>
    <property type="match status" value="1"/>
</dbReference>
<keyword evidence="2 7" id="KW-0548">Nucleotidyltransferase</keyword>
<dbReference type="SUPFAM" id="SSF81593">
    <property type="entry name" value="Nucleotidyltransferase substrate binding subunit/domain"/>
    <property type="match status" value="1"/>
</dbReference>
<feature type="region of interest" description="Uridylyltransferase" evidence="7">
    <location>
        <begin position="1"/>
        <end position="353"/>
    </location>
</feature>
<dbReference type="Pfam" id="PF03445">
    <property type="entry name" value="DUF294"/>
    <property type="match status" value="1"/>
</dbReference>
<dbReference type="Gene3D" id="1.20.120.330">
    <property type="entry name" value="Nucleotidyltransferases domain 2"/>
    <property type="match status" value="1"/>
</dbReference>
<evidence type="ECO:0000256" key="7">
    <source>
        <dbReference type="HAMAP-Rule" id="MF_00277"/>
    </source>
</evidence>